<dbReference type="SUPFAM" id="SSF52540">
    <property type="entry name" value="P-loop containing nucleoside triphosphate hydrolases"/>
    <property type="match status" value="1"/>
</dbReference>
<evidence type="ECO:0000313" key="12">
    <source>
        <dbReference type="EMBL" id="EFI32901.1"/>
    </source>
</evidence>
<evidence type="ECO:0000259" key="11">
    <source>
        <dbReference type="SMART" id="SM00363"/>
    </source>
</evidence>
<dbReference type="EC" id="2.7.1.24" evidence="7 8"/>
<dbReference type="SMART" id="SM00363">
    <property type="entry name" value="S4"/>
    <property type="match status" value="1"/>
</dbReference>
<evidence type="ECO:0000256" key="4">
    <source>
        <dbReference type="ARBA" id="ARBA00022840"/>
    </source>
</evidence>
<keyword evidence="7" id="KW-0418">Kinase</keyword>
<keyword evidence="10" id="KW-0694">RNA-binding</keyword>
<evidence type="ECO:0000256" key="7">
    <source>
        <dbReference type="HAMAP-Rule" id="MF_00376"/>
    </source>
</evidence>
<dbReference type="InterPro" id="IPR001977">
    <property type="entry name" value="Depp_CoAkinase"/>
</dbReference>
<keyword evidence="4 7" id="KW-0067">ATP-binding</keyword>
<comment type="pathway">
    <text evidence="7">Cofactor biosynthesis; coenzyme A biosynthesis; CoA from (R)-pantothenate: step 5/5.</text>
</comment>
<dbReference type="eggNOG" id="COG0237">
    <property type="taxonomic scope" value="Bacteria"/>
</dbReference>
<dbReference type="Pfam" id="PF00849">
    <property type="entry name" value="PseudoU_synth_2"/>
    <property type="match status" value="1"/>
</dbReference>
<evidence type="ECO:0000256" key="2">
    <source>
        <dbReference type="ARBA" id="ARBA00010876"/>
    </source>
</evidence>
<dbReference type="InterPro" id="IPR050188">
    <property type="entry name" value="RluA_PseudoU_synthase"/>
</dbReference>
<dbReference type="Gene3D" id="3.30.2350.10">
    <property type="entry name" value="Pseudouridine synthase"/>
    <property type="match status" value="1"/>
</dbReference>
<keyword evidence="3 7" id="KW-0547">Nucleotide-binding</keyword>
<dbReference type="GO" id="GO:0003723">
    <property type="term" value="F:RNA binding"/>
    <property type="evidence" value="ECO:0007669"/>
    <property type="project" value="UniProtKB-KW"/>
</dbReference>
<evidence type="ECO:0000256" key="8">
    <source>
        <dbReference type="NCBIfam" id="TIGR00152"/>
    </source>
</evidence>
<dbReference type="CDD" id="cd02022">
    <property type="entry name" value="DPCK"/>
    <property type="match status" value="1"/>
</dbReference>
<dbReference type="PANTHER" id="PTHR21600:SF44">
    <property type="entry name" value="RIBOSOMAL LARGE SUBUNIT PSEUDOURIDINE SYNTHASE D"/>
    <property type="match status" value="1"/>
</dbReference>
<comment type="similarity">
    <text evidence="2">Belongs to the pseudouridine synthase RluA family.</text>
</comment>
<dbReference type="NCBIfam" id="TIGR00005">
    <property type="entry name" value="rluA_subfam"/>
    <property type="match status" value="1"/>
</dbReference>
<proteinExistence type="inferred from homology"/>
<evidence type="ECO:0000256" key="3">
    <source>
        <dbReference type="ARBA" id="ARBA00022741"/>
    </source>
</evidence>
<keyword evidence="7" id="KW-0963">Cytoplasm</keyword>
<keyword evidence="7" id="KW-0808">Transferase</keyword>
<dbReference type="CDD" id="cd02869">
    <property type="entry name" value="PseudoU_synth_RluA_like"/>
    <property type="match status" value="1"/>
</dbReference>
<feature type="binding site" evidence="7">
    <location>
        <begin position="329"/>
        <end position="334"/>
    </location>
    <ligand>
        <name>ATP</name>
        <dbReference type="ChEBI" id="CHEBI:30616"/>
    </ligand>
</feature>
<dbReference type="NCBIfam" id="TIGR00152">
    <property type="entry name" value="dephospho-CoA kinase"/>
    <property type="match status" value="1"/>
</dbReference>
<keyword evidence="6" id="KW-0413">Isomerase</keyword>
<comment type="subcellular location">
    <subcellularLocation>
        <location evidence="7">Cytoplasm</location>
    </subcellularLocation>
</comment>
<dbReference type="GO" id="GO:0004140">
    <property type="term" value="F:dephospho-CoA kinase activity"/>
    <property type="evidence" value="ECO:0007669"/>
    <property type="project" value="UniProtKB-UniRule"/>
</dbReference>
<dbReference type="Pfam" id="PF01121">
    <property type="entry name" value="CoaE"/>
    <property type="match status" value="1"/>
</dbReference>
<keyword evidence="5 7" id="KW-0173">Coenzyme A biosynthesis</keyword>
<comment type="similarity">
    <text evidence="1 7">Belongs to the CoaE family.</text>
</comment>
<dbReference type="InterPro" id="IPR027417">
    <property type="entry name" value="P-loop_NTPase"/>
</dbReference>
<organism evidence="12 13">
    <name type="scientific">Desulfonatronospira thiodismutans ASO3-1</name>
    <dbReference type="NCBI Taxonomy" id="555779"/>
    <lineage>
        <taxon>Bacteria</taxon>
        <taxon>Pseudomonadati</taxon>
        <taxon>Thermodesulfobacteriota</taxon>
        <taxon>Desulfovibrionia</taxon>
        <taxon>Desulfovibrionales</taxon>
        <taxon>Desulfonatronovibrionaceae</taxon>
        <taxon>Desulfonatronospira</taxon>
    </lineage>
</organism>
<dbReference type="InterPro" id="IPR002942">
    <property type="entry name" value="S4_RNA-bd"/>
</dbReference>
<comment type="function">
    <text evidence="7">Catalyzes the phosphorylation of the 3'-hydroxyl group of dephosphocoenzyme A to form coenzyme A.</text>
</comment>
<reference evidence="12" key="1">
    <citation type="submission" date="2010-05" db="EMBL/GenBank/DDBJ databases">
        <title>The draft genome of Desulfonatronospira thiodismutans ASO3-1.</title>
        <authorList>
            <consortium name="US DOE Joint Genome Institute (JGI-PGF)"/>
            <person name="Lucas S."/>
            <person name="Copeland A."/>
            <person name="Lapidus A."/>
            <person name="Cheng J.-F."/>
            <person name="Bruce D."/>
            <person name="Goodwin L."/>
            <person name="Pitluck S."/>
            <person name="Chertkov O."/>
            <person name="Brettin T."/>
            <person name="Detter J.C."/>
            <person name="Han C."/>
            <person name="Land M.L."/>
            <person name="Hauser L."/>
            <person name="Kyrpides N."/>
            <person name="Mikhailova N."/>
            <person name="Muyzer G."/>
            <person name="Woyke T."/>
        </authorList>
    </citation>
    <scope>NUCLEOTIDE SEQUENCE [LARGE SCALE GENOMIC DNA]</scope>
    <source>
        <strain evidence="12">ASO3-1</strain>
    </source>
</reference>
<dbReference type="EMBL" id="ACJN02000004">
    <property type="protein sequence ID" value="EFI32901.1"/>
    <property type="molecule type" value="Genomic_DNA"/>
</dbReference>
<dbReference type="InterPro" id="IPR006224">
    <property type="entry name" value="PsdUridine_synth_RluA-like_CS"/>
</dbReference>
<dbReference type="OrthoDB" id="128480at2"/>
<dbReference type="eggNOG" id="COG0564">
    <property type="taxonomic scope" value="Bacteria"/>
</dbReference>
<dbReference type="GO" id="GO:0005737">
    <property type="term" value="C:cytoplasm"/>
    <property type="evidence" value="ECO:0007669"/>
    <property type="project" value="UniProtKB-SubCell"/>
</dbReference>
<dbReference type="GO" id="GO:0015937">
    <property type="term" value="P:coenzyme A biosynthetic process"/>
    <property type="evidence" value="ECO:0007669"/>
    <property type="project" value="UniProtKB-UniRule"/>
</dbReference>
<dbReference type="InterPro" id="IPR006145">
    <property type="entry name" value="PsdUridine_synth_RsuA/RluA"/>
</dbReference>
<feature type="active site" evidence="9">
    <location>
        <position position="141"/>
    </location>
</feature>
<dbReference type="PROSITE" id="PS01129">
    <property type="entry name" value="PSI_RLU"/>
    <property type="match status" value="1"/>
</dbReference>
<dbReference type="PANTHER" id="PTHR21600">
    <property type="entry name" value="MITOCHONDRIAL RNA PSEUDOURIDINE SYNTHASE"/>
    <property type="match status" value="1"/>
</dbReference>
<accession>D6SUC1</accession>
<dbReference type="InterPro" id="IPR006225">
    <property type="entry name" value="PsdUridine_synth_RluC/D"/>
</dbReference>
<protein>
    <recommendedName>
        <fullName evidence="7 8">Dephospho-CoA kinase</fullName>
        <ecNumber evidence="7 8">2.7.1.24</ecNumber>
    </recommendedName>
    <alternativeName>
        <fullName evidence="7">Dephosphocoenzyme A kinase</fullName>
    </alternativeName>
</protein>
<dbReference type="GO" id="GO:0000455">
    <property type="term" value="P:enzyme-directed rRNA pseudouridine synthesis"/>
    <property type="evidence" value="ECO:0007669"/>
    <property type="project" value="TreeGrafter"/>
</dbReference>
<dbReference type="Proteomes" id="UP000005496">
    <property type="component" value="Unassembled WGS sequence"/>
</dbReference>
<dbReference type="GO" id="GO:0120159">
    <property type="term" value="F:rRNA pseudouridine synthase activity"/>
    <property type="evidence" value="ECO:0007669"/>
    <property type="project" value="UniProtKB-ARBA"/>
</dbReference>
<evidence type="ECO:0000256" key="6">
    <source>
        <dbReference type="ARBA" id="ARBA00023235"/>
    </source>
</evidence>
<dbReference type="GO" id="GO:0005524">
    <property type="term" value="F:ATP binding"/>
    <property type="evidence" value="ECO:0007669"/>
    <property type="project" value="UniProtKB-UniRule"/>
</dbReference>
<dbReference type="Gene3D" id="3.40.50.300">
    <property type="entry name" value="P-loop containing nucleotide triphosphate hydrolases"/>
    <property type="match status" value="1"/>
</dbReference>
<dbReference type="PROSITE" id="PS51219">
    <property type="entry name" value="DPCK"/>
    <property type="match status" value="1"/>
</dbReference>
<dbReference type="PROSITE" id="PS50889">
    <property type="entry name" value="S4"/>
    <property type="match status" value="1"/>
</dbReference>
<dbReference type="CDD" id="cd00165">
    <property type="entry name" value="S4"/>
    <property type="match status" value="1"/>
</dbReference>
<dbReference type="InterPro" id="IPR036986">
    <property type="entry name" value="S4_RNA-bd_sf"/>
</dbReference>
<evidence type="ECO:0000313" key="13">
    <source>
        <dbReference type="Proteomes" id="UP000005496"/>
    </source>
</evidence>
<gene>
    <name evidence="7" type="primary">coaE</name>
    <name evidence="12" type="ORF">Dthio_PD0215</name>
</gene>
<dbReference type="Pfam" id="PF01479">
    <property type="entry name" value="S4"/>
    <property type="match status" value="1"/>
</dbReference>
<evidence type="ECO:0000256" key="5">
    <source>
        <dbReference type="ARBA" id="ARBA00022993"/>
    </source>
</evidence>
<dbReference type="HAMAP" id="MF_00376">
    <property type="entry name" value="Dephospho_CoA_kinase"/>
    <property type="match status" value="1"/>
</dbReference>
<evidence type="ECO:0000256" key="9">
    <source>
        <dbReference type="PIRSR" id="PIRSR606225-1"/>
    </source>
</evidence>
<evidence type="ECO:0000256" key="10">
    <source>
        <dbReference type="PROSITE-ProRule" id="PRU00182"/>
    </source>
</evidence>
<dbReference type="UniPathway" id="UPA00241">
    <property type="reaction ID" value="UER00356"/>
</dbReference>
<keyword evidence="13" id="KW-1185">Reference proteome</keyword>
<name>D6SUC1_9BACT</name>
<dbReference type="SUPFAM" id="SSF55120">
    <property type="entry name" value="Pseudouridine synthase"/>
    <property type="match status" value="1"/>
</dbReference>
<comment type="caution">
    <text evidence="12">The sequence shown here is derived from an EMBL/GenBank/DDBJ whole genome shotgun (WGS) entry which is preliminary data.</text>
</comment>
<dbReference type="InterPro" id="IPR020103">
    <property type="entry name" value="PsdUridine_synth_cat_dom_sf"/>
</dbReference>
<dbReference type="Gene3D" id="3.10.290.10">
    <property type="entry name" value="RNA-binding S4 domain"/>
    <property type="match status" value="1"/>
</dbReference>
<dbReference type="RefSeq" id="WP_008871594.1">
    <property type="nucleotide sequence ID" value="NZ_ACJN02000004.1"/>
</dbReference>
<evidence type="ECO:0000256" key="1">
    <source>
        <dbReference type="ARBA" id="ARBA00009018"/>
    </source>
</evidence>
<sequence length="535" mass="60655">MGEELLFTVQESQAGSRLDRLVMQNIPRPAPSRSRVQDWIRKGNILLDGTVCLKPAHKLSAGQTVQVLAREENEDLEPVAGKLDIVYMDREMVVLNKPAGLSVHPSSSDPAPTLVHYLLYACPGLRLMTDRQRPGIVHRLDKDTTGLMVAALNQEAKEDLAGQFAGRRVHKTYLALVCGALKQDEGIINVPLARDQQSRARVAPSREGRSARTAYKVLKRDPSGLWSLVQVQIFTGRTHQIRVHFSHLNHPVLGDRIYGGTDWDRFGWKKRFLSRLAKRQLLHSSCLGIMHPVSRQWLEFISRPPRDFIRTLLWLVRKCQKVVVTGSAGCGKSSVLEYFRSLGFPVFSADKCVDDLYQPGSDGWLILRKRFGYRFTPQDDQPVDKKKLLAAVMQDSGLMDEIAHLIHPLVGHRLEEFWEKHADKRLALAEIPLWFESGMAGDRDCLSVGVFCPDFLRRNRVCSSRGWSPDVFESLDAMQFSQPEKIKRCQMVVDNSRDFQGLMDQVTALQRLLTGLRRKKAGVDYNHFKNMACNP</sequence>
<feature type="domain" description="RNA-binding S4" evidence="11">
    <location>
        <begin position="16"/>
        <end position="84"/>
    </location>
</feature>
<dbReference type="SUPFAM" id="SSF55174">
    <property type="entry name" value="Alpha-L RNA-binding motif"/>
    <property type="match status" value="1"/>
</dbReference>
<dbReference type="AlphaFoldDB" id="D6SUC1"/>
<comment type="catalytic activity">
    <reaction evidence="7">
        <text>3'-dephospho-CoA + ATP = ADP + CoA + H(+)</text>
        <dbReference type="Rhea" id="RHEA:18245"/>
        <dbReference type="ChEBI" id="CHEBI:15378"/>
        <dbReference type="ChEBI" id="CHEBI:30616"/>
        <dbReference type="ChEBI" id="CHEBI:57287"/>
        <dbReference type="ChEBI" id="CHEBI:57328"/>
        <dbReference type="ChEBI" id="CHEBI:456216"/>
        <dbReference type="EC" id="2.7.1.24"/>
    </reaction>
</comment>